<accession>A0A424W9A3</accession>
<dbReference type="RefSeq" id="WP_118933448.1">
    <property type="nucleotide sequence ID" value="NZ_CP061008.1"/>
</dbReference>
<dbReference type="Gene3D" id="3.40.190.150">
    <property type="entry name" value="Bordetella uptake gene, domain 1"/>
    <property type="match status" value="1"/>
</dbReference>
<dbReference type="CDD" id="cd07012">
    <property type="entry name" value="PBP2_Bug_TTT"/>
    <property type="match status" value="1"/>
</dbReference>
<name>A0A424W9A3_ALCXX</name>
<evidence type="ECO:0000313" key="3">
    <source>
        <dbReference type="EMBL" id="RPJ89862.1"/>
    </source>
</evidence>
<dbReference type="SUPFAM" id="SSF53850">
    <property type="entry name" value="Periplasmic binding protein-like II"/>
    <property type="match status" value="1"/>
</dbReference>
<protein>
    <submittedName>
        <fullName evidence="3">Tripartite tricarboxylate transporter substrate binding protein</fullName>
    </submittedName>
</protein>
<dbReference type="PANTHER" id="PTHR42928">
    <property type="entry name" value="TRICARBOXYLATE-BINDING PROTEIN"/>
    <property type="match status" value="1"/>
</dbReference>
<organism evidence="3 4">
    <name type="scientific">Alcaligenes xylosoxydans xylosoxydans</name>
    <name type="common">Achromobacter xylosoxidans</name>
    <dbReference type="NCBI Taxonomy" id="85698"/>
    <lineage>
        <taxon>Bacteria</taxon>
        <taxon>Pseudomonadati</taxon>
        <taxon>Pseudomonadota</taxon>
        <taxon>Betaproteobacteria</taxon>
        <taxon>Burkholderiales</taxon>
        <taxon>Alcaligenaceae</taxon>
        <taxon>Achromobacter</taxon>
    </lineage>
</organism>
<dbReference type="EMBL" id="QVXO01000034">
    <property type="protein sequence ID" value="RPJ89862.1"/>
    <property type="molecule type" value="Genomic_DNA"/>
</dbReference>
<evidence type="ECO:0000256" key="2">
    <source>
        <dbReference type="SAM" id="SignalP"/>
    </source>
</evidence>
<keyword evidence="2" id="KW-0732">Signal</keyword>
<sequence>MIRQLPLLRATTAGLLSLACALTHAAHSPESSDWPSRPVTLVVPFPPGGGNDAVARQIAGPAGQALGQLLVVENRPGAGGTIGSATVARAHPDGYTLLLCSTSSLVVATALYPSLPYRVEDLAPVVHIADTPTVWVADPGVSATNLQEFIAAAKQAPGKYGYASGGTNTMPHLAGRTISARNGLNMLHVPYRGSTPAYADLATGRVNLMMDSIISALPFIESGRVKGLGVSADQRLPQMPSVPTLAEQGLDDLGFVGWVGICAPRDTPHEITAKVARSVQQALAQPSLRETFARQIAKPVGNGPDAFAQKIQRDTVAWRQIIAASQAGQD</sequence>
<proteinExistence type="inferred from homology"/>
<dbReference type="Pfam" id="PF03401">
    <property type="entry name" value="TctC"/>
    <property type="match status" value="1"/>
</dbReference>
<dbReference type="AlphaFoldDB" id="A0A424W9A3"/>
<dbReference type="PANTHER" id="PTHR42928:SF5">
    <property type="entry name" value="BLR1237 PROTEIN"/>
    <property type="match status" value="1"/>
</dbReference>
<dbReference type="OrthoDB" id="9780943at2"/>
<evidence type="ECO:0000256" key="1">
    <source>
        <dbReference type="ARBA" id="ARBA00006987"/>
    </source>
</evidence>
<dbReference type="Proteomes" id="UP000285324">
    <property type="component" value="Unassembled WGS sequence"/>
</dbReference>
<dbReference type="Gene3D" id="3.40.190.10">
    <property type="entry name" value="Periplasmic binding protein-like II"/>
    <property type="match status" value="1"/>
</dbReference>
<evidence type="ECO:0000313" key="4">
    <source>
        <dbReference type="Proteomes" id="UP000285324"/>
    </source>
</evidence>
<dbReference type="InterPro" id="IPR005064">
    <property type="entry name" value="BUG"/>
</dbReference>
<dbReference type="InterPro" id="IPR042100">
    <property type="entry name" value="Bug_dom1"/>
</dbReference>
<comment type="caution">
    <text evidence="3">The sequence shown here is derived from an EMBL/GenBank/DDBJ whole genome shotgun (WGS) entry which is preliminary data.</text>
</comment>
<feature type="chain" id="PRO_5019162481" evidence="2">
    <location>
        <begin position="26"/>
        <end position="330"/>
    </location>
</feature>
<dbReference type="PROSITE" id="PS51257">
    <property type="entry name" value="PROKAR_LIPOPROTEIN"/>
    <property type="match status" value="1"/>
</dbReference>
<dbReference type="PIRSF" id="PIRSF017082">
    <property type="entry name" value="YflP"/>
    <property type="match status" value="1"/>
</dbReference>
<comment type="similarity">
    <text evidence="1">Belongs to the UPF0065 (bug) family.</text>
</comment>
<gene>
    <name evidence="3" type="ORF">DY367_20475</name>
</gene>
<feature type="signal peptide" evidence="2">
    <location>
        <begin position="1"/>
        <end position="25"/>
    </location>
</feature>
<reference evidence="3 4" key="1">
    <citation type="submission" date="2018-08" db="EMBL/GenBank/DDBJ databases">
        <title>Achromobacter xylosoxidans Genome sequencing and assembly.</title>
        <authorList>
            <person name="Wang R."/>
            <person name="Rensing C."/>
            <person name="Li Y."/>
        </authorList>
    </citation>
    <scope>NUCLEOTIDE SEQUENCE [LARGE SCALE GENOMIC DNA]</scope>
    <source>
        <strain evidence="3 4">GD003A</strain>
    </source>
</reference>